<evidence type="ECO:0008006" key="4">
    <source>
        <dbReference type="Google" id="ProtNLM"/>
    </source>
</evidence>
<organism evidence="2 3">
    <name type="scientific">Xanthomonas bonasiae</name>
    <dbReference type="NCBI Taxonomy" id="2810351"/>
    <lineage>
        <taxon>Bacteria</taxon>
        <taxon>Pseudomonadati</taxon>
        <taxon>Pseudomonadota</taxon>
        <taxon>Gammaproteobacteria</taxon>
        <taxon>Lysobacterales</taxon>
        <taxon>Lysobacteraceae</taxon>
        <taxon>Xanthomonas</taxon>
    </lineage>
</organism>
<dbReference type="EMBL" id="JAFIWB010000017">
    <property type="protein sequence ID" value="MBN6103367.1"/>
    <property type="molecule type" value="Genomic_DNA"/>
</dbReference>
<reference evidence="2 3" key="1">
    <citation type="submission" date="2021-02" db="EMBL/GenBank/DDBJ databases">
        <title>Taxonomically Unique Crown Gall-Associated Xanthomonas Stains Have Deficiency in Virulence Repertories.</title>
        <authorList>
            <person name="Mafakheri H."/>
            <person name="Taghavi S.M."/>
            <person name="Dimkic I."/>
            <person name="Nemanja K."/>
            <person name="Osdaghi E."/>
        </authorList>
    </citation>
    <scope>NUCLEOTIDE SEQUENCE [LARGE SCALE GENOMIC DNA]</scope>
    <source>
        <strain evidence="2 3">FX4</strain>
    </source>
</reference>
<protein>
    <recommendedName>
        <fullName evidence="4">Secreted protein</fullName>
    </recommendedName>
</protein>
<accession>A0ABS3B518</accession>
<name>A0ABS3B518_9XANT</name>
<gene>
    <name evidence="2" type="ORF">JR064_14465</name>
</gene>
<feature type="signal peptide" evidence="1">
    <location>
        <begin position="1"/>
        <end position="19"/>
    </location>
</feature>
<evidence type="ECO:0000313" key="2">
    <source>
        <dbReference type="EMBL" id="MBN6103367.1"/>
    </source>
</evidence>
<sequence length="111" mass="11537">MKTALLLALAVLAPATALAASVTGTLVGGGGVDDMTIVVRAADGREVEAYCATRCGDWFVAEPESDVFALNKAFKGKRVALDYATEANGDRIAGPGPDDRLLFVKSVRIVP</sequence>
<evidence type="ECO:0000256" key="1">
    <source>
        <dbReference type="SAM" id="SignalP"/>
    </source>
</evidence>
<evidence type="ECO:0000313" key="3">
    <source>
        <dbReference type="Proteomes" id="UP000695802"/>
    </source>
</evidence>
<feature type="chain" id="PRO_5046816936" description="Secreted protein" evidence="1">
    <location>
        <begin position="20"/>
        <end position="111"/>
    </location>
</feature>
<comment type="caution">
    <text evidence="2">The sequence shown here is derived from an EMBL/GenBank/DDBJ whole genome shotgun (WGS) entry which is preliminary data.</text>
</comment>
<dbReference type="RefSeq" id="WP_191826676.1">
    <property type="nucleotide sequence ID" value="NZ_JACSQX010000015.1"/>
</dbReference>
<keyword evidence="1" id="KW-0732">Signal</keyword>
<dbReference type="Proteomes" id="UP000695802">
    <property type="component" value="Unassembled WGS sequence"/>
</dbReference>
<proteinExistence type="predicted"/>
<keyword evidence="3" id="KW-1185">Reference proteome</keyword>